<accession>A0A699WEK7</accession>
<dbReference type="EMBL" id="BKCJ011645965">
    <property type="protein sequence ID" value="GFD45343.1"/>
    <property type="molecule type" value="Genomic_DNA"/>
</dbReference>
<name>A0A699WEK7_TANCI</name>
<proteinExistence type="predicted"/>
<gene>
    <name evidence="1" type="ORF">Tci_917312</name>
</gene>
<reference evidence="1" key="1">
    <citation type="journal article" date="2019" name="Sci. Rep.">
        <title>Draft genome of Tanacetum cinerariifolium, the natural source of mosquito coil.</title>
        <authorList>
            <person name="Yamashiro T."/>
            <person name="Shiraishi A."/>
            <person name="Satake H."/>
            <person name="Nakayama K."/>
        </authorList>
    </citation>
    <scope>NUCLEOTIDE SEQUENCE</scope>
</reference>
<feature type="non-terminal residue" evidence="1">
    <location>
        <position position="1"/>
    </location>
</feature>
<organism evidence="1">
    <name type="scientific">Tanacetum cinerariifolium</name>
    <name type="common">Dalmatian daisy</name>
    <name type="synonym">Chrysanthemum cinerariifolium</name>
    <dbReference type="NCBI Taxonomy" id="118510"/>
    <lineage>
        <taxon>Eukaryota</taxon>
        <taxon>Viridiplantae</taxon>
        <taxon>Streptophyta</taxon>
        <taxon>Embryophyta</taxon>
        <taxon>Tracheophyta</taxon>
        <taxon>Spermatophyta</taxon>
        <taxon>Magnoliopsida</taxon>
        <taxon>eudicotyledons</taxon>
        <taxon>Gunneridae</taxon>
        <taxon>Pentapetalae</taxon>
        <taxon>asterids</taxon>
        <taxon>campanulids</taxon>
        <taxon>Asterales</taxon>
        <taxon>Asteraceae</taxon>
        <taxon>Asteroideae</taxon>
        <taxon>Anthemideae</taxon>
        <taxon>Anthemidinae</taxon>
        <taxon>Tanacetum</taxon>
    </lineage>
</organism>
<dbReference type="AlphaFoldDB" id="A0A699WEK7"/>
<comment type="caution">
    <text evidence="1">The sequence shown here is derived from an EMBL/GenBank/DDBJ whole genome shotgun (WGS) entry which is preliminary data.</text>
</comment>
<protein>
    <submittedName>
        <fullName evidence="1">Heat stress transcription factor C-1-like</fullName>
    </submittedName>
</protein>
<evidence type="ECO:0000313" key="1">
    <source>
        <dbReference type="EMBL" id="GFD45343.1"/>
    </source>
</evidence>
<sequence>EDPEILPRMMLEKNQRSKRLVDRKRQRMLTPQATVTVTSPSPSGIKEEEFGMFGGWGVSSPEGYYGNEPFWQSSPSSLPDVVSGGGYGYSLEADGRPPPGYPFSLLGGGFSNSF</sequence>